<sequence length="683" mass="76975">MAATSTTDPLIRLDSDILAQIVTYLEPVDVVRLQRVSRGWMMLLGSQWIARVALIAHFPYTTVALELCNKEQIDAVLSYRRCVYRSHTRALGCPTRISHFVLEPTAGILEWGTAGEYVCWVARPSTTLYCQRIGGGPGSRVSVLFMDVIREHNLPISRDDIVDSLLRLQIGDVLSVTLNCYDGIDDDDGSGRRAFILVFELATLRFLWFEAIQNPYKMLGEPDTAKDNFIYVRKTVTDNPAPSGQMEGPPTPPPDIEVHLMVHDIHTGRKKCEIGLQRGDEIAKGDLFFIVVSDSSFKRLVVLFERGIPDEKAHVTVYARVYSLSNAHAAPGRLISEYKISGNHSSLFPRGRQHQLRANSSVCVDYPSRLEKFDIVESLFVTAQIPWSERSRTGAPSDPVEDAIPDNMEADLLRLCRAMTGRLGLYAPIHLSPPVIPYAVWEVSGHKKNSSKLHLYPRRYLAELSMERDFFVDEEFTQSGGPPEFCSRFEVFLPLEECSAIFSQRGKGIFTVDVACYEPINEEEYQRNFAYRATTTPSTDWIIPTDQDANNMFSRNNEDPDRPQAASPSVLMKQRSRRPLNARRLLTPIPPSSACKLQNLEELEHATPYKIDPATGEIIIKGYINSYFLPSVQWSEKAFTIRTNWSEELPPDVWESLPATDRSPRVPSRANVTGIAVFDFSPP</sequence>
<dbReference type="AlphaFoldDB" id="A0A5J5EPI1"/>
<keyword evidence="4" id="KW-1185">Reference proteome</keyword>
<evidence type="ECO:0000256" key="1">
    <source>
        <dbReference type="SAM" id="MobiDB-lite"/>
    </source>
</evidence>
<comment type="caution">
    <text evidence="3">The sequence shown here is derived from an EMBL/GenBank/DDBJ whole genome shotgun (WGS) entry which is preliminary data.</text>
</comment>
<proteinExistence type="predicted"/>
<accession>A0A5J5EPI1</accession>
<feature type="domain" description="F-box" evidence="2">
    <location>
        <begin position="7"/>
        <end position="51"/>
    </location>
</feature>
<dbReference type="SUPFAM" id="SSF81383">
    <property type="entry name" value="F-box domain"/>
    <property type="match status" value="1"/>
</dbReference>
<dbReference type="PROSITE" id="PS50181">
    <property type="entry name" value="FBOX"/>
    <property type="match status" value="1"/>
</dbReference>
<dbReference type="InterPro" id="IPR036047">
    <property type="entry name" value="F-box-like_dom_sf"/>
</dbReference>
<gene>
    <name evidence="3" type="ORF">FN846DRAFT_962053</name>
</gene>
<feature type="region of interest" description="Disordered" evidence="1">
    <location>
        <begin position="540"/>
        <end position="578"/>
    </location>
</feature>
<evidence type="ECO:0000313" key="3">
    <source>
        <dbReference type="EMBL" id="KAA8898641.1"/>
    </source>
</evidence>
<protein>
    <recommendedName>
        <fullName evidence="2">F-box domain-containing protein</fullName>
    </recommendedName>
</protein>
<evidence type="ECO:0000259" key="2">
    <source>
        <dbReference type="PROSITE" id="PS50181"/>
    </source>
</evidence>
<dbReference type="Proteomes" id="UP000326924">
    <property type="component" value="Unassembled WGS sequence"/>
</dbReference>
<feature type="non-terminal residue" evidence="3">
    <location>
        <position position="683"/>
    </location>
</feature>
<organism evidence="3 4">
    <name type="scientific">Sphaerosporella brunnea</name>
    <dbReference type="NCBI Taxonomy" id="1250544"/>
    <lineage>
        <taxon>Eukaryota</taxon>
        <taxon>Fungi</taxon>
        <taxon>Dikarya</taxon>
        <taxon>Ascomycota</taxon>
        <taxon>Pezizomycotina</taxon>
        <taxon>Pezizomycetes</taxon>
        <taxon>Pezizales</taxon>
        <taxon>Pyronemataceae</taxon>
        <taxon>Sphaerosporella</taxon>
    </lineage>
</organism>
<dbReference type="CDD" id="cd09917">
    <property type="entry name" value="F-box_SF"/>
    <property type="match status" value="1"/>
</dbReference>
<dbReference type="OrthoDB" id="5334391at2759"/>
<dbReference type="InParanoid" id="A0A5J5EPI1"/>
<dbReference type="Pfam" id="PF00646">
    <property type="entry name" value="F-box"/>
    <property type="match status" value="1"/>
</dbReference>
<evidence type="ECO:0000313" key="4">
    <source>
        <dbReference type="Proteomes" id="UP000326924"/>
    </source>
</evidence>
<reference evidence="3 4" key="1">
    <citation type="submission" date="2019-09" db="EMBL/GenBank/DDBJ databases">
        <title>Draft genome of the ectomycorrhizal ascomycete Sphaerosporella brunnea.</title>
        <authorList>
            <consortium name="DOE Joint Genome Institute"/>
            <person name="Benucci G.M."/>
            <person name="Marozzi G."/>
            <person name="Antonielli L."/>
            <person name="Sanchez S."/>
            <person name="Marco P."/>
            <person name="Wang X."/>
            <person name="Falini L.B."/>
            <person name="Barry K."/>
            <person name="Haridas S."/>
            <person name="Lipzen A."/>
            <person name="Labutti K."/>
            <person name="Grigoriev I.V."/>
            <person name="Murat C."/>
            <person name="Martin F."/>
            <person name="Albertini E."/>
            <person name="Donnini D."/>
            <person name="Bonito G."/>
        </authorList>
    </citation>
    <scope>NUCLEOTIDE SEQUENCE [LARGE SCALE GENOMIC DNA]</scope>
    <source>
        <strain evidence="3 4">Sb_GMNB300</strain>
    </source>
</reference>
<dbReference type="InterPro" id="IPR001810">
    <property type="entry name" value="F-box_dom"/>
</dbReference>
<name>A0A5J5EPI1_9PEZI</name>
<dbReference type="EMBL" id="VXIS01000181">
    <property type="protein sequence ID" value="KAA8898641.1"/>
    <property type="molecule type" value="Genomic_DNA"/>
</dbReference>